<feature type="binding site" description="in other chain" evidence="6">
    <location>
        <position position="22"/>
    </location>
    <ligand>
        <name>dUMP</name>
        <dbReference type="ChEBI" id="CHEBI:246422"/>
        <note>ligand shared between dimeric partners</note>
    </ligand>
</feature>
<dbReference type="GO" id="GO:0032259">
    <property type="term" value="P:methylation"/>
    <property type="evidence" value="ECO:0007669"/>
    <property type="project" value="UniProtKB-KW"/>
</dbReference>
<dbReference type="CDD" id="cd00351">
    <property type="entry name" value="TS_Pyrimidine_HMase"/>
    <property type="match status" value="1"/>
</dbReference>
<dbReference type="AlphaFoldDB" id="A0A4V5NV70"/>
<dbReference type="EMBL" id="SWCI01000004">
    <property type="protein sequence ID" value="TKB49374.1"/>
    <property type="molecule type" value="Genomic_DNA"/>
</dbReference>
<dbReference type="Proteomes" id="UP000305674">
    <property type="component" value="Unassembled WGS sequence"/>
</dbReference>
<evidence type="ECO:0000313" key="10">
    <source>
        <dbReference type="Proteomes" id="UP000305674"/>
    </source>
</evidence>
<feature type="binding site" description="in other chain" evidence="6">
    <location>
        <begin position="221"/>
        <end position="223"/>
    </location>
    <ligand>
        <name>dUMP</name>
        <dbReference type="ChEBI" id="CHEBI:246422"/>
        <note>ligand shared between dimeric partners</note>
    </ligand>
</feature>
<proteinExistence type="inferred from homology"/>
<evidence type="ECO:0000256" key="7">
    <source>
        <dbReference type="PROSITE-ProRule" id="PRU10016"/>
    </source>
</evidence>
<comment type="caution">
    <text evidence="9">The sequence shown here is derived from an EMBL/GenBank/DDBJ whole genome shotgun (WGS) entry which is preliminary data.</text>
</comment>
<accession>A0A4V5NV70</accession>
<dbReference type="OrthoDB" id="9774633at2"/>
<keyword evidence="2 6" id="KW-0963">Cytoplasm</keyword>
<dbReference type="GO" id="GO:0006231">
    <property type="term" value="P:dTMP biosynthetic process"/>
    <property type="evidence" value="ECO:0007669"/>
    <property type="project" value="UniProtKB-UniRule"/>
</dbReference>
<dbReference type="GO" id="GO:0004799">
    <property type="term" value="F:thymidylate synthase activity"/>
    <property type="evidence" value="ECO:0007669"/>
    <property type="project" value="UniProtKB-UniRule"/>
</dbReference>
<evidence type="ECO:0000256" key="6">
    <source>
        <dbReference type="HAMAP-Rule" id="MF_00008"/>
    </source>
</evidence>
<comment type="function">
    <text evidence="6">Catalyzes the reductive methylation of 2'-deoxyuridine-5'-monophosphate (dUMP) to 2'-deoxythymidine-5'-monophosphate (dTMP) while utilizing 5,10-methylenetetrahydrofolate (mTHF) as the methyl donor and reductant in the reaction, yielding dihydrofolate (DHF) as a by-product. This enzymatic reaction provides an intracellular de novo source of dTMP, an essential precursor for DNA biosynthesis.</text>
</comment>
<dbReference type="PRINTS" id="PR00108">
    <property type="entry name" value="THYMDSNTHASE"/>
</dbReference>
<comment type="subunit">
    <text evidence="6">Homodimer.</text>
</comment>
<comment type="catalytic activity">
    <reaction evidence="6">
        <text>dUMP + (6R)-5,10-methylene-5,6,7,8-tetrahydrofolate = 7,8-dihydrofolate + dTMP</text>
        <dbReference type="Rhea" id="RHEA:12104"/>
        <dbReference type="ChEBI" id="CHEBI:15636"/>
        <dbReference type="ChEBI" id="CHEBI:57451"/>
        <dbReference type="ChEBI" id="CHEBI:63528"/>
        <dbReference type="ChEBI" id="CHEBI:246422"/>
        <dbReference type="EC" id="2.1.1.45"/>
    </reaction>
</comment>
<dbReference type="SUPFAM" id="SSF55831">
    <property type="entry name" value="Thymidylate synthase/dCMP hydroxymethylase"/>
    <property type="match status" value="1"/>
</dbReference>
<dbReference type="InterPro" id="IPR045097">
    <property type="entry name" value="Thymidate_synth/dCMP_Mease"/>
</dbReference>
<keyword evidence="4 6" id="KW-0808">Transferase</keyword>
<feature type="active site" description="Nucleophile" evidence="6">
    <location>
        <position position="160"/>
    </location>
</feature>
<feature type="domain" description="Thymidylate synthase/dCMP hydroxymethylase" evidence="8">
    <location>
        <begin position="2"/>
        <end position="283"/>
    </location>
</feature>
<dbReference type="Pfam" id="PF00303">
    <property type="entry name" value="Thymidylat_synt"/>
    <property type="match status" value="1"/>
</dbReference>
<evidence type="ECO:0000313" key="9">
    <source>
        <dbReference type="EMBL" id="TKB49374.1"/>
    </source>
</evidence>
<feature type="binding site" description="in other chain" evidence="6">
    <location>
        <begin position="180"/>
        <end position="183"/>
    </location>
    <ligand>
        <name>dUMP</name>
        <dbReference type="ChEBI" id="CHEBI:246422"/>
        <note>ligand shared between dimeric partners</note>
    </ligand>
</feature>
<dbReference type="NCBIfam" id="NF002498">
    <property type="entry name" value="PRK01827.1-4"/>
    <property type="match status" value="1"/>
</dbReference>
<keyword evidence="10" id="KW-1185">Reference proteome</keyword>
<comment type="similarity">
    <text evidence="6">Belongs to the thymidylate synthase family. Bacterial-type ThyA subfamily.</text>
</comment>
<evidence type="ECO:0000256" key="3">
    <source>
        <dbReference type="ARBA" id="ARBA00022603"/>
    </source>
</evidence>
<dbReference type="RefSeq" id="WP_136852779.1">
    <property type="nucleotide sequence ID" value="NZ_SWCI01000004.1"/>
</dbReference>
<reference evidence="9 10" key="1">
    <citation type="submission" date="2019-04" db="EMBL/GenBank/DDBJ databases">
        <authorList>
            <person name="Hwang J.C."/>
        </authorList>
    </citation>
    <scope>NUCLEOTIDE SEQUENCE [LARGE SCALE GENOMIC DNA]</scope>
    <source>
        <strain evidence="9 10">IMCC35001</strain>
    </source>
</reference>
<dbReference type="NCBIfam" id="TIGR03284">
    <property type="entry name" value="thym_sym"/>
    <property type="match status" value="1"/>
</dbReference>
<sequence>MKQYLELCQRIVDQGVWVENERTGKRCLTVINADLEYDVGDNCFPLITTRKSYWKAAIAELLGYLRGYDSAEQFRAIGCNTWNANANDNPAWLASPHRKGQDDMGRVYGVQGRAWRRHDGTPLDQLAKIVADLERGIDDRGEILTFYNPGEFELGCLRPCMHTHTFSLLGDTLHLTSYQRSCDVPLGLNFNQVQVFTLLALMAQITGHKPGRAYHKIVNAHIYEDQLTLMRDVQLKRQPYASPRLLINPEITSLADLETWVTLDDFQVEGYQHHEPIAYPFSV</sequence>
<evidence type="ECO:0000256" key="1">
    <source>
        <dbReference type="ARBA" id="ARBA00011947"/>
    </source>
</evidence>
<comment type="caution">
    <text evidence="6">Lacks conserved residue(s) required for the propagation of feature annotation.</text>
</comment>
<dbReference type="InterPro" id="IPR036926">
    <property type="entry name" value="Thymidate_synth/dCMP_Mease_sf"/>
</dbReference>
<evidence type="ECO:0000256" key="5">
    <source>
        <dbReference type="ARBA" id="ARBA00022727"/>
    </source>
</evidence>
<organism evidence="9 10">
    <name type="scientific">Ferrimonas sediminicola</name>
    <dbReference type="NCBI Taxonomy" id="2569538"/>
    <lineage>
        <taxon>Bacteria</taxon>
        <taxon>Pseudomonadati</taxon>
        <taxon>Pseudomonadota</taxon>
        <taxon>Gammaproteobacteria</taxon>
        <taxon>Alteromonadales</taxon>
        <taxon>Ferrimonadaceae</taxon>
        <taxon>Ferrimonas</taxon>
    </lineage>
</organism>
<dbReference type="EC" id="2.1.1.45" evidence="1 6"/>
<dbReference type="GO" id="GO:0005829">
    <property type="term" value="C:cytosol"/>
    <property type="evidence" value="ECO:0007669"/>
    <property type="project" value="TreeGrafter"/>
</dbReference>
<name>A0A4V5NV70_9GAMM</name>
<keyword evidence="5 6" id="KW-0545">Nucleotide biosynthesis</keyword>
<dbReference type="PROSITE" id="PS00091">
    <property type="entry name" value="THYMIDYLATE_SYNTHASE"/>
    <property type="match status" value="1"/>
</dbReference>
<dbReference type="GO" id="GO:0006235">
    <property type="term" value="P:dTTP biosynthetic process"/>
    <property type="evidence" value="ECO:0007669"/>
    <property type="project" value="UniProtKB-UniRule"/>
</dbReference>
<evidence type="ECO:0000259" key="8">
    <source>
        <dbReference type="Pfam" id="PF00303"/>
    </source>
</evidence>
<dbReference type="Gene3D" id="3.30.572.10">
    <property type="entry name" value="Thymidylate synthase/dCMP hydroxymethylase domain"/>
    <property type="match status" value="1"/>
</dbReference>
<evidence type="ECO:0000256" key="4">
    <source>
        <dbReference type="ARBA" id="ARBA00022679"/>
    </source>
</evidence>
<comment type="pathway">
    <text evidence="6">Pyrimidine metabolism; dTTP biosynthesis.</text>
</comment>
<comment type="subcellular location">
    <subcellularLocation>
        <location evidence="6">Cytoplasm</location>
    </subcellularLocation>
</comment>
<dbReference type="InterPro" id="IPR023451">
    <property type="entry name" value="Thymidate_synth/dCMP_Mease_dom"/>
</dbReference>
<dbReference type="InterPro" id="IPR020940">
    <property type="entry name" value="Thymidylate_synthase_AS"/>
</dbReference>
<dbReference type="HAMAP" id="MF_00008">
    <property type="entry name" value="Thymidy_synth_bact"/>
    <property type="match status" value="1"/>
</dbReference>
<feature type="binding site" evidence="6">
    <location>
        <position position="282"/>
    </location>
    <ligand>
        <name>(6R)-5,10-methylene-5,6,7,8-tetrahydrofolate</name>
        <dbReference type="ChEBI" id="CHEBI:15636"/>
    </ligand>
</feature>
<feature type="active site" evidence="7">
    <location>
        <position position="160"/>
    </location>
</feature>
<dbReference type="InterPro" id="IPR000398">
    <property type="entry name" value="Thymidylate_synthase"/>
</dbReference>
<protein>
    <recommendedName>
        <fullName evidence="1 6">Thymidylate synthase</fullName>
        <shortName evidence="6">TS</shortName>
        <shortName evidence="6">TSase</shortName>
        <ecNumber evidence="1 6">2.1.1.45</ecNumber>
    </recommendedName>
</protein>
<dbReference type="UniPathway" id="UPA00575"/>
<gene>
    <name evidence="6" type="primary">thyA</name>
    <name evidence="9" type="ORF">FCL40_08550</name>
</gene>
<keyword evidence="3 6" id="KW-0489">Methyltransferase</keyword>
<feature type="binding site" description="in other chain" evidence="6">
    <location>
        <position position="191"/>
    </location>
    <ligand>
        <name>dUMP</name>
        <dbReference type="ChEBI" id="CHEBI:246422"/>
        <note>ligand shared between dimeric partners</note>
    </ligand>
</feature>
<feature type="binding site" evidence="6">
    <location>
        <position position="183"/>
    </location>
    <ligand>
        <name>(6R)-5,10-methylene-5,6,7,8-tetrahydrofolate</name>
        <dbReference type="ChEBI" id="CHEBI:15636"/>
    </ligand>
</feature>
<dbReference type="PANTHER" id="PTHR11548:SF9">
    <property type="entry name" value="THYMIDYLATE SYNTHASE"/>
    <property type="match status" value="1"/>
</dbReference>
<evidence type="ECO:0000256" key="2">
    <source>
        <dbReference type="ARBA" id="ARBA00022490"/>
    </source>
</evidence>
<dbReference type="PANTHER" id="PTHR11548">
    <property type="entry name" value="THYMIDYLATE SYNTHASE 1"/>
    <property type="match status" value="1"/>
</dbReference>